<evidence type="ECO:0000313" key="9">
    <source>
        <dbReference type="EMBL" id="SSD61644.1"/>
    </source>
</evidence>
<dbReference type="EMBL" id="UFAJ01000806">
    <property type="protein sequence ID" value="SSD61644.1"/>
    <property type="molecule type" value="Genomic_DNA"/>
</dbReference>
<keyword evidence="8" id="KW-0811">Translocation</keyword>
<evidence type="ECO:0000256" key="2">
    <source>
        <dbReference type="ARBA" id="ARBA00011799"/>
    </source>
</evidence>
<dbReference type="GO" id="GO:0005783">
    <property type="term" value="C:endoplasmic reticulum"/>
    <property type="evidence" value="ECO:0007669"/>
    <property type="project" value="InterPro"/>
</dbReference>
<dbReference type="GO" id="GO:0015031">
    <property type="term" value="P:protein transport"/>
    <property type="evidence" value="ECO:0007669"/>
    <property type="project" value="UniProtKB-KW"/>
</dbReference>
<comment type="similarity">
    <text evidence="1">Belongs to the SIL1 family.</text>
</comment>
<keyword evidence="5" id="KW-0732">Signal</keyword>
<keyword evidence="10" id="KW-1185">Reference proteome</keyword>
<dbReference type="InterPro" id="IPR031884">
    <property type="entry name" value="Sil1_fungi"/>
</dbReference>
<accession>A0A376BAR1</accession>
<evidence type="ECO:0000256" key="3">
    <source>
        <dbReference type="ARBA" id="ARBA00015352"/>
    </source>
</evidence>
<evidence type="ECO:0000256" key="7">
    <source>
        <dbReference type="ARBA" id="ARBA00022927"/>
    </source>
</evidence>
<dbReference type="SUPFAM" id="SSF48371">
    <property type="entry name" value="ARM repeat"/>
    <property type="match status" value="1"/>
</dbReference>
<reference evidence="10" key="1">
    <citation type="submission" date="2018-06" db="EMBL/GenBank/DDBJ databases">
        <authorList>
            <person name="Guldener U."/>
        </authorList>
    </citation>
    <scope>NUCLEOTIDE SEQUENCE [LARGE SCALE GENOMIC DNA]</scope>
    <source>
        <strain evidence="10">UTAD17</strain>
    </source>
</reference>
<protein>
    <recommendedName>
        <fullName evidence="3">Nucleotide exchange factor SIL1</fullName>
    </recommendedName>
</protein>
<evidence type="ECO:0000256" key="8">
    <source>
        <dbReference type="ARBA" id="ARBA00023010"/>
    </source>
</evidence>
<keyword evidence="4" id="KW-0813">Transport</keyword>
<dbReference type="Pfam" id="PF16782">
    <property type="entry name" value="SIL1"/>
    <property type="match status" value="1"/>
</dbReference>
<comment type="subunit">
    <text evidence="2">Interacts with KAR2.</text>
</comment>
<evidence type="ECO:0000256" key="6">
    <source>
        <dbReference type="ARBA" id="ARBA00022824"/>
    </source>
</evidence>
<sequence>MDTGRKEAKIIEKNIPDPKMVDISHEFVDDFRDLNEAMKQNEENKIIQILDKLDEYAHDYKHGSKIIKYEQDVLSELMLSKVYGDKVKEISARVLSGCLRNNPPAIQIYNPRYVDELVNSLIFEKNPIVLKRYLGVLQTVADKASNSSNLFTNLLKVYKGDIDNQIKLRVLEILSDLELSDARGKGLVKRSVNGKDDKNEPTLQQWFNEFSTNIQNSQLDEYHLKRFFHTLVNIKKEGGSNVKVSKDFLNWLSKQTEERKEALNDDLAKRDLEQYEFNKKLIESRHLLFGNPLADRIKNFNDEF</sequence>
<dbReference type="Gene3D" id="1.25.10.10">
    <property type="entry name" value="Leucine-rich Repeat Variant"/>
    <property type="match status" value="1"/>
</dbReference>
<dbReference type="GO" id="GO:0000774">
    <property type="term" value="F:adenyl-nucleotide exchange factor activity"/>
    <property type="evidence" value="ECO:0007669"/>
    <property type="project" value="InterPro"/>
</dbReference>
<dbReference type="InterPro" id="IPR011989">
    <property type="entry name" value="ARM-like"/>
</dbReference>
<evidence type="ECO:0000313" key="10">
    <source>
        <dbReference type="Proteomes" id="UP000262825"/>
    </source>
</evidence>
<evidence type="ECO:0000256" key="4">
    <source>
        <dbReference type="ARBA" id="ARBA00022448"/>
    </source>
</evidence>
<keyword evidence="6" id="KW-0256">Endoplasmic reticulum</keyword>
<dbReference type="AlphaFoldDB" id="A0A376BAR1"/>
<evidence type="ECO:0000256" key="1">
    <source>
        <dbReference type="ARBA" id="ARBA00010588"/>
    </source>
</evidence>
<organism evidence="9 10">
    <name type="scientific">Saccharomycodes ludwigii</name>
    <dbReference type="NCBI Taxonomy" id="36035"/>
    <lineage>
        <taxon>Eukaryota</taxon>
        <taxon>Fungi</taxon>
        <taxon>Dikarya</taxon>
        <taxon>Ascomycota</taxon>
        <taxon>Saccharomycotina</taxon>
        <taxon>Saccharomycetes</taxon>
        <taxon>Saccharomycodales</taxon>
        <taxon>Saccharomycodaceae</taxon>
        <taxon>Saccharomycodes</taxon>
    </lineage>
</organism>
<proteinExistence type="inferred from homology"/>
<dbReference type="Proteomes" id="UP000262825">
    <property type="component" value="Unassembled WGS sequence"/>
</dbReference>
<gene>
    <name evidence="9" type="ORF">SCODWIG_03405</name>
</gene>
<name>A0A376BAR1_9ASCO</name>
<dbReference type="InterPro" id="IPR016024">
    <property type="entry name" value="ARM-type_fold"/>
</dbReference>
<keyword evidence="7" id="KW-0653">Protein transport</keyword>
<dbReference type="VEuPathDB" id="FungiDB:SCODWIG_03405"/>
<evidence type="ECO:0000256" key="5">
    <source>
        <dbReference type="ARBA" id="ARBA00022729"/>
    </source>
</evidence>